<feature type="coiled-coil region" evidence="2">
    <location>
        <begin position="935"/>
        <end position="991"/>
    </location>
</feature>
<feature type="region of interest" description="Disordered" evidence="3">
    <location>
        <begin position="1765"/>
        <end position="1784"/>
    </location>
</feature>
<dbReference type="PANTHER" id="PTHR32215:SF0">
    <property type="entry name" value="CILIA- AND FLAGELLA-ASSOCIATED PROTEIN 57"/>
    <property type="match status" value="1"/>
</dbReference>
<feature type="compositionally biased region" description="Low complexity" evidence="3">
    <location>
        <begin position="1524"/>
        <end position="1538"/>
    </location>
</feature>
<dbReference type="SUPFAM" id="SSF50998">
    <property type="entry name" value="Quinoprotein alcohol dehydrogenase-like"/>
    <property type="match status" value="1"/>
</dbReference>
<feature type="compositionally biased region" description="Gly residues" evidence="3">
    <location>
        <begin position="1379"/>
        <end position="1389"/>
    </location>
</feature>
<dbReference type="InterPro" id="IPR011047">
    <property type="entry name" value="Quinoprotein_ADH-like_sf"/>
</dbReference>
<feature type="compositionally biased region" description="Low complexity" evidence="3">
    <location>
        <begin position="1569"/>
        <end position="1580"/>
    </location>
</feature>
<dbReference type="Gene3D" id="2.130.10.10">
    <property type="entry name" value="YVTN repeat-like/Quinoprotein amine dehydrogenase"/>
    <property type="match status" value="2"/>
</dbReference>
<feature type="compositionally biased region" description="Gly residues" evidence="3">
    <location>
        <begin position="1683"/>
        <end position="1694"/>
    </location>
</feature>
<evidence type="ECO:0000313" key="5">
    <source>
        <dbReference type="Proteomes" id="UP000001058"/>
    </source>
</evidence>
<dbReference type="RefSeq" id="XP_002954845.1">
    <property type="nucleotide sequence ID" value="XM_002954799.1"/>
</dbReference>
<feature type="region of interest" description="Disordered" evidence="3">
    <location>
        <begin position="1"/>
        <end position="23"/>
    </location>
</feature>
<proteinExistence type="predicted"/>
<dbReference type="PROSITE" id="PS50082">
    <property type="entry name" value="WD_REPEATS_2"/>
    <property type="match status" value="1"/>
</dbReference>
<feature type="coiled-coil region" evidence="2">
    <location>
        <begin position="849"/>
        <end position="902"/>
    </location>
</feature>
<feature type="compositionally biased region" description="Polar residues" evidence="3">
    <location>
        <begin position="1661"/>
        <end position="1672"/>
    </location>
</feature>
<feature type="compositionally biased region" description="Gly residues" evidence="3">
    <location>
        <begin position="1503"/>
        <end position="1523"/>
    </location>
</feature>
<feature type="region of interest" description="Disordered" evidence="3">
    <location>
        <begin position="593"/>
        <end position="660"/>
    </location>
</feature>
<feature type="region of interest" description="Disordered" evidence="3">
    <location>
        <begin position="1240"/>
        <end position="1276"/>
    </location>
</feature>
<dbReference type="InterPro" id="IPR001680">
    <property type="entry name" value="WD40_rpt"/>
</dbReference>
<evidence type="ECO:0000313" key="4">
    <source>
        <dbReference type="EMBL" id="EFJ44044.1"/>
    </source>
</evidence>
<dbReference type="Proteomes" id="UP000001058">
    <property type="component" value="Unassembled WGS sequence"/>
</dbReference>
<feature type="region of interest" description="Disordered" evidence="3">
    <location>
        <begin position="1498"/>
        <end position="1580"/>
    </location>
</feature>
<feature type="compositionally biased region" description="Low complexity" evidence="3">
    <location>
        <begin position="1415"/>
        <end position="1430"/>
    </location>
</feature>
<feature type="compositionally biased region" description="Polar residues" evidence="3">
    <location>
        <begin position="1444"/>
        <end position="1454"/>
    </location>
</feature>
<dbReference type="EMBL" id="GL378367">
    <property type="protein sequence ID" value="EFJ44044.1"/>
    <property type="molecule type" value="Genomic_DNA"/>
</dbReference>
<feature type="region of interest" description="Disordered" evidence="3">
    <location>
        <begin position="1367"/>
        <end position="1395"/>
    </location>
</feature>
<feature type="region of interest" description="Disordered" evidence="3">
    <location>
        <begin position="549"/>
        <end position="581"/>
    </location>
</feature>
<protein>
    <submittedName>
        <fullName evidence="4">Uncharacterized protein</fullName>
    </submittedName>
</protein>
<dbReference type="GeneID" id="9621623"/>
<dbReference type="InParanoid" id="D8U882"/>
<keyword evidence="5" id="KW-1185">Reference proteome</keyword>
<feature type="region of interest" description="Disordered" evidence="3">
    <location>
        <begin position="1599"/>
        <end position="1709"/>
    </location>
</feature>
<feature type="region of interest" description="Disordered" evidence="3">
    <location>
        <begin position="713"/>
        <end position="763"/>
    </location>
</feature>
<feature type="compositionally biased region" description="Pro residues" evidence="3">
    <location>
        <begin position="721"/>
        <end position="748"/>
    </location>
</feature>
<evidence type="ECO:0000256" key="2">
    <source>
        <dbReference type="SAM" id="Coils"/>
    </source>
</evidence>
<feature type="repeat" description="WD" evidence="1">
    <location>
        <begin position="392"/>
        <end position="430"/>
    </location>
</feature>
<feature type="compositionally biased region" description="Gly residues" evidence="3">
    <location>
        <begin position="1772"/>
        <end position="1783"/>
    </location>
</feature>
<evidence type="ECO:0000256" key="3">
    <source>
        <dbReference type="SAM" id="MobiDB-lite"/>
    </source>
</evidence>
<dbReference type="SMART" id="SM00320">
    <property type="entry name" value="WD40"/>
    <property type="match status" value="3"/>
</dbReference>
<dbReference type="PANTHER" id="PTHR32215">
    <property type="entry name" value="CILIA- AND FLAGELLA-ASSOCIATED PROTEIN 57"/>
    <property type="match status" value="1"/>
</dbReference>
<evidence type="ECO:0000256" key="1">
    <source>
        <dbReference type="PROSITE-ProRule" id="PRU00221"/>
    </source>
</evidence>
<dbReference type="OrthoDB" id="10251741at2759"/>
<feature type="compositionally biased region" description="Gly residues" evidence="3">
    <location>
        <begin position="1621"/>
        <end position="1640"/>
    </location>
</feature>
<dbReference type="eggNOG" id="ENOG502QTIS">
    <property type="taxonomic scope" value="Eukaryota"/>
</dbReference>
<dbReference type="InterPro" id="IPR052993">
    <property type="entry name" value="CFA-57"/>
</dbReference>
<accession>D8U882</accession>
<feature type="compositionally biased region" description="Low complexity" evidence="3">
    <location>
        <begin position="1367"/>
        <end position="1377"/>
    </location>
</feature>
<feature type="coiled-coil region" evidence="2">
    <location>
        <begin position="1015"/>
        <end position="1091"/>
    </location>
</feature>
<dbReference type="CDD" id="cd06503">
    <property type="entry name" value="ATP-synt_Fo_b"/>
    <property type="match status" value="1"/>
</dbReference>
<dbReference type="Pfam" id="PF00400">
    <property type="entry name" value="WD40"/>
    <property type="match status" value="2"/>
</dbReference>
<keyword evidence="1" id="KW-0853">WD repeat</keyword>
<name>D8U882_VOLCA</name>
<dbReference type="KEGG" id="vcn:VOLCADRAFT_118871"/>
<feature type="coiled-coil region" evidence="2">
    <location>
        <begin position="1169"/>
        <end position="1196"/>
    </location>
</feature>
<gene>
    <name evidence="4" type="ORF">VOLCADRAFT_118871</name>
</gene>
<feature type="region of interest" description="Disordered" evidence="3">
    <location>
        <begin position="1408"/>
        <end position="1454"/>
    </location>
</feature>
<feature type="compositionally biased region" description="Gly residues" evidence="3">
    <location>
        <begin position="1431"/>
        <end position="1441"/>
    </location>
</feature>
<feature type="compositionally biased region" description="Gly residues" evidence="3">
    <location>
        <begin position="601"/>
        <end position="627"/>
    </location>
</feature>
<feature type="compositionally biased region" description="Low complexity" evidence="3">
    <location>
        <begin position="1673"/>
        <end position="1682"/>
    </location>
</feature>
<organism evidence="5">
    <name type="scientific">Volvox carteri f. nagariensis</name>
    <dbReference type="NCBI Taxonomy" id="3068"/>
    <lineage>
        <taxon>Eukaryota</taxon>
        <taxon>Viridiplantae</taxon>
        <taxon>Chlorophyta</taxon>
        <taxon>core chlorophytes</taxon>
        <taxon>Chlorophyceae</taxon>
        <taxon>CS clade</taxon>
        <taxon>Chlamydomonadales</taxon>
        <taxon>Volvocaceae</taxon>
        <taxon>Volvox</taxon>
    </lineage>
</organism>
<sequence length="1851" mass="192169">MTEKRAVHLQFQGDNPDGKSEDRAMPPVLVPIMAVGMTSVPGGVCLLGKDTVVYPVGRSLAMYCPSQLSTVRISEPLRAVRGITALALSPNKKILAAAESMAEGYTPQVTLFDATTLERSLTLTASTTTGTYTYLAFSADSSLLLATATEEGGGGGGGGGGGSSGAASLTSTFHLWEWASATTPRCSGAMNRGEVAIRAALDPRYDANVLVMCAKSVGLFRQSPNGFKRHPVEGLEMALREAAFVDLATLSDGRFLIATSSRQVFLVDRTHAHLAFYTDRPVACMVGLPDGAVAVGTERGYLQLYRRSGNNETAHYCGCAIYSETRVPETVLSVSLDNHVRAMAVGPGGETLLCATAGGGPTYLFNLAYARTLALSSDPANDLWEVLLPGCHEQGIISASLAYKRDFLATASKDLTVRVWQTSPLRLVLTHMCHHSPLSLSIDPYGRELVVAYVDGVRCYSIVEGLLRQLAVLAGHYEAVLDVSWSDDGLYLATAGEGAVFTWAMDGFSRVQENTSKLYLNDAIACTPDFRTLAVGDTTQGLRIMETNRTTAQLGPNGASEPDTPPDTPADNAGGNGVSAGGAAAATAAATVAASPSTPGKHGGGNGTSAGGAAAAGGGGGGGGGSPGADVFRVPGRASLVPIGADPGGGSAATPGHRSGKIMRLHGGPMAVLSAGYAVILGTGVLGRVRMCPLRPRGNDDVDEYFMHAADVTQPGRPWRRPPPPPPAAAAALTPPPPQLPPPPPPPSRQSIPGGGGGGMTLTNRSISGLAAAALAGQLGTHAERTTAAHRLMQLLMSAAAAGGKAPVGVAAGAGPAAAASAGGPSADGSVGGGAPAAQLIVSVRAVDLQNLKESQRELKDRLAKAATEAEYKMYEREQAVRREFEGEVSRLRHEVEVLRADLEYTRTTANDEAAMTRDFERALREQQDMFEKKLAAEISRTDAAEREMQRLRAKFGRKLWQLDEQQGAIVREATERQSELEQIIEATKQDAQKAIAAAHIQTEQELRIDGELNEEELQRAADAAQKQLEEKDEAYLKLLAKHTLQSGLNAKTTQENERLRVEAEALRKENTRLAEQVMALTEELEAMQNAWADRDARQRHQDAEMKDLAFQWQQSQLFSTLATSRIKELNNELEPIKASRTEALAHVAQMESVAQRQLERQAKVVSENASLQSRLDAAYDELKKASVKGDMLEREAYFKNFTTQLFRTIQDVPHQHWPKLFGRLIDDYHKGRDKASWSRYLAPDHGPNAHPPPEESSRVGGANQPGGAPASDAAATAAEYNEKIAELHAQLIHTEKMLSLLTDTKDKADKARRAVVSKLMADNLMAVQELNDVKRDLKAARELAEKRSIELADLRMSLAVAGTVTTQVTSQGSTTQLPGGGGGGGGVGDSYPQGLAGRAMARLPSRFSDASKNTSGSAAAAEAATTTTAAGGGGGGGGGSLPDHSTTSVSASVHPQPAMVVTGDMPQGGWWLGDNSPFALPSSLDHLTSSSLRQRAVNSSYDGGGGGGGGGDRPGTGGGGLLGRRPATSASTGTSAAVGRIFGGNHHRSTFTPPTPPHALLPGRRADGVATASATSSSAGGSLVAAAVSGAALQAYKVQQQQRDQQRDQQVDSTRSGSPPEGGDGASGADAAGGGGASAAGGPTLQRSLSPPHAPVQRPTRATSAGPVSSSAAAAAAAAAANGGGGGGGGGGALQHTHPSPGHRARVRSTSAVPTLSLGSSHYGSGATLLPPGLTMPFLQGQVRPSTTSKVTTMGAGFRSFVPAQSASGSGSRGGLPSGGGSPACDQHLACPVPAVSGLPPSSRAYSVDAQAPGPSVAAHPVGLPRARSHRRPYGISRGRQIGFYGCRRA</sequence>
<keyword evidence="2" id="KW-0175">Coiled coil</keyword>
<dbReference type="STRING" id="3068.D8U882"/>
<reference evidence="4 5" key="1">
    <citation type="journal article" date="2010" name="Science">
        <title>Genomic analysis of organismal complexity in the multicellular green alga Volvox carteri.</title>
        <authorList>
            <person name="Prochnik S.E."/>
            <person name="Umen J."/>
            <person name="Nedelcu A.M."/>
            <person name="Hallmann A."/>
            <person name="Miller S.M."/>
            <person name="Nishii I."/>
            <person name="Ferris P."/>
            <person name="Kuo A."/>
            <person name="Mitros T."/>
            <person name="Fritz-Laylin L.K."/>
            <person name="Hellsten U."/>
            <person name="Chapman J."/>
            <person name="Simakov O."/>
            <person name="Rensing S.A."/>
            <person name="Terry A."/>
            <person name="Pangilinan J."/>
            <person name="Kapitonov V."/>
            <person name="Jurka J."/>
            <person name="Salamov A."/>
            <person name="Shapiro H."/>
            <person name="Schmutz J."/>
            <person name="Grimwood J."/>
            <person name="Lindquist E."/>
            <person name="Lucas S."/>
            <person name="Grigoriev I.V."/>
            <person name="Schmitt R."/>
            <person name="Kirk D."/>
            <person name="Rokhsar D.S."/>
        </authorList>
    </citation>
    <scope>NUCLEOTIDE SEQUENCE [LARGE SCALE GENOMIC DNA]</scope>
    <source>
        <strain evidence="5">f. Nagariensis / Eve</strain>
    </source>
</reference>
<dbReference type="InterPro" id="IPR015943">
    <property type="entry name" value="WD40/YVTN_repeat-like_dom_sf"/>
</dbReference>